<dbReference type="InParanoid" id="A0A165H334"/>
<keyword evidence="1" id="KW-0812">Transmembrane</keyword>
<accession>A0A165H334</accession>
<keyword evidence="1" id="KW-0472">Membrane</keyword>
<feature type="transmembrane region" description="Helical" evidence="1">
    <location>
        <begin position="20"/>
        <end position="45"/>
    </location>
</feature>
<protein>
    <submittedName>
        <fullName evidence="2">Uncharacterized protein</fullName>
    </submittedName>
</protein>
<dbReference type="EMBL" id="KV423947">
    <property type="protein sequence ID" value="KZT58804.1"/>
    <property type="molecule type" value="Genomic_DNA"/>
</dbReference>
<evidence type="ECO:0000313" key="3">
    <source>
        <dbReference type="Proteomes" id="UP000076842"/>
    </source>
</evidence>
<sequence length="112" mass="11884">MSTTSLLPSLPPQPANLLAAYWPTAAALLLPLSLLLLLCGPLPLFTHLRTEPGRPPLVSSIVPWLGSYRAMRRDFDGFVESARWVGFLLLLGLVGVGAVARGVVGVAALMLP</sequence>
<organism evidence="2 3">
    <name type="scientific">Calocera cornea HHB12733</name>
    <dbReference type="NCBI Taxonomy" id="1353952"/>
    <lineage>
        <taxon>Eukaryota</taxon>
        <taxon>Fungi</taxon>
        <taxon>Dikarya</taxon>
        <taxon>Basidiomycota</taxon>
        <taxon>Agaricomycotina</taxon>
        <taxon>Dacrymycetes</taxon>
        <taxon>Dacrymycetales</taxon>
        <taxon>Dacrymycetaceae</taxon>
        <taxon>Calocera</taxon>
    </lineage>
</organism>
<evidence type="ECO:0000313" key="2">
    <source>
        <dbReference type="EMBL" id="KZT58804.1"/>
    </source>
</evidence>
<proteinExistence type="predicted"/>
<dbReference type="Proteomes" id="UP000076842">
    <property type="component" value="Unassembled WGS sequence"/>
</dbReference>
<name>A0A165H334_9BASI</name>
<evidence type="ECO:0000256" key="1">
    <source>
        <dbReference type="SAM" id="Phobius"/>
    </source>
</evidence>
<gene>
    <name evidence="2" type="ORF">CALCODRAFT_494512</name>
</gene>
<keyword evidence="1" id="KW-1133">Transmembrane helix</keyword>
<feature type="transmembrane region" description="Helical" evidence="1">
    <location>
        <begin position="87"/>
        <end position="111"/>
    </location>
</feature>
<reference evidence="2 3" key="1">
    <citation type="journal article" date="2016" name="Mol. Biol. Evol.">
        <title>Comparative Genomics of Early-Diverging Mushroom-Forming Fungi Provides Insights into the Origins of Lignocellulose Decay Capabilities.</title>
        <authorList>
            <person name="Nagy L.G."/>
            <person name="Riley R."/>
            <person name="Tritt A."/>
            <person name="Adam C."/>
            <person name="Daum C."/>
            <person name="Floudas D."/>
            <person name="Sun H."/>
            <person name="Yadav J.S."/>
            <person name="Pangilinan J."/>
            <person name="Larsson K.H."/>
            <person name="Matsuura K."/>
            <person name="Barry K."/>
            <person name="Labutti K."/>
            <person name="Kuo R."/>
            <person name="Ohm R.A."/>
            <person name="Bhattacharya S.S."/>
            <person name="Shirouzu T."/>
            <person name="Yoshinaga Y."/>
            <person name="Martin F.M."/>
            <person name="Grigoriev I.V."/>
            <person name="Hibbett D.S."/>
        </authorList>
    </citation>
    <scope>NUCLEOTIDE SEQUENCE [LARGE SCALE GENOMIC DNA]</scope>
    <source>
        <strain evidence="2 3">HHB12733</strain>
    </source>
</reference>
<dbReference type="AlphaFoldDB" id="A0A165H334"/>
<keyword evidence="3" id="KW-1185">Reference proteome</keyword>